<protein>
    <submittedName>
        <fullName evidence="2">Uncharacterized protein</fullName>
    </submittedName>
</protein>
<reference evidence="2" key="1">
    <citation type="submission" date="2014-11" db="EMBL/GenBank/DDBJ databases">
        <authorList>
            <person name="Otto D Thomas"/>
            <person name="Naeem Raeece"/>
        </authorList>
    </citation>
    <scope>NUCLEOTIDE SEQUENCE</scope>
</reference>
<evidence type="ECO:0000313" key="2">
    <source>
        <dbReference type="EMBL" id="CEM51638.1"/>
    </source>
</evidence>
<gene>
    <name evidence="2" type="ORF">Cvel_10753</name>
</gene>
<dbReference type="AlphaFoldDB" id="A0A0G4I433"/>
<organism evidence="2">
    <name type="scientific">Chromera velia CCMP2878</name>
    <dbReference type="NCBI Taxonomy" id="1169474"/>
    <lineage>
        <taxon>Eukaryota</taxon>
        <taxon>Sar</taxon>
        <taxon>Alveolata</taxon>
        <taxon>Colpodellida</taxon>
        <taxon>Chromeraceae</taxon>
        <taxon>Chromera</taxon>
    </lineage>
</organism>
<evidence type="ECO:0000256" key="1">
    <source>
        <dbReference type="SAM" id="MobiDB-lite"/>
    </source>
</evidence>
<dbReference type="VEuPathDB" id="CryptoDB:Cvel_10753"/>
<proteinExistence type="predicted"/>
<dbReference type="EMBL" id="CDMZ01005007">
    <property type="protein sequence ID" value="CEM51638.1"/>
    <property type="molecule type" value="Genomic_DNA"/>
</dbReference>
<feature type="region of interest" description="Disordered" evidence="1">
    <location>
        <begin position="93"/>
        <end position="149"/>
    </location>
</feature>
<sequence length="149" mass="16616">MAQPVSFVVGERVEAQYNKNPTKHFYPAKITKITQGPMPGSGMHPNSEGNIFFYVFCCCFLCRPVPRFYDLEYDDGRVEKRVDVQYIRRLPPAPQLSPVTVGRPGDRSAAPGGVVGPKVPKSEMIPKQLQEDEGDLECDSEGGRAEREL</sequence>
<accession>A0A0G4I433</accession>
<feature type="compositionally biased region" description="Acidic residues" evidence="1">
    <location>
        <begin position="131"/>
        <end position="140"/>
    </location>
</feature>
<dbReference type="Gene3D" id="2.30.30.140">
    <property type="match status" value="1"/>
</dbReference>
<name>A0A0G4I433_9ALVE</name>